<evidence type="ECO:0000256" key="1">
    <source>
        <dbReference type="SAM" id="SignalP"/>
    </source>
</evidence>
<dbReference type="InParanoid" id="A0A2R5H2D9"/>
<reference evidence="2 3" key="1">
    <citation type="submission" date="2017-12" db="EMBL/GenBank/DDBJ databases">
        <title>Sequencing, de novo assembly and annotation of complete genome of a new Thraustochytrid species, strain FCC1311.</title>
        <authorList>
            <person name="Sedici K."/>
            <person name="Godart F."/>
            <person name="Aiese Cigliano R."/>
            <person name="Sanseverino W."/>
            <person name="Barakat M."/>
            <person name="Ortet P."/>
            <person name="Marechal E."/>
            <person name="Cagnac O."/>
            <person name="Amato A."/>
        </authorList>
    </citation>
    <scope>NUCLEOTIDE SEQUENCE [LARGE SCALE GENOMIC DNA]</scope>
</reference>
<protein>
    <recommendedName>
        <fullName evidence="4">VWFA domain-containing protein</fullName>
    </recommendedName>
</protein>
<feature type="chain" id="PRO_5015307071" description="VWFA domain-containing protein" evidence="1">
    <location>
        <begin position="24"/>
        <end position="67"/>
    </location>
</feature>
<sequence length="67" mass="7187">MRGAMWRATVAAMVASLIVTVQGAVEQYGAGPSEECAPYDVVLMLDASASIENFNKIKRYAKAIGHQ</sequence>
<dbReference type="EMBL" id="BEYU01000567">
    <property type="protein sequence ID" value="GBG35263.1"/>
    <property type="molecule type" value="Genomic_DNA"/>
</dbReference>
<keyword evidence="3" id="KW-1185">Reference proteome</keyword>
<organism evidence="2 3">
    <name type="scientific">Hondaea fermentalgiana</name>
    <dbReference type="NCBI Taxonomy" id="2315210"/>
    <lineage>
        <taxon>Eukaryota</taxon>
        <taxon>Sar</taxon>
        <taxon>Stramenopiles</taxon>
        <taxon>Bigyra</taxon>
        <taxon>Labyrinthulomycetes</taxon>
        <taxon>Thraustochytrida</taxon>
        <taxon>Thraustochytriidae</taxon>
        <taxon>Hondaea</taxon>
    </lineage>
</organism>
<evidence type="ECO:0008006" key="4">
    <source>
        <dbReference type="Google" id="ProtNLM"/>
    </source>
</evidence>
<comment type="caution">
    <text evidence="2">The sequence shown here is derived from an EMBL/GenBank/DDBJ whole genome shotgun (WGS) entry which is preliminary data.</text>
</comment>
<keyword evidence="1" id="KW-0732">Signal</keyword>
<evidence type="ECO:0000313" key="2">
    <source>
        <dbReference type="EMBL" id="GBG35263.1"/>
    </source>
</evidence>
<feature type="non-terminal residue" evidence="2">
    <location>
        <position position="67"/>
    </location>
</feature>
<proteinExistence type="predicted"/>
<feature type="signal peptide" evidence="1">
    <location>
        <begin position="1"/>
        <end position="23"/>
    </location>
</feature>
<evidence type="ECO:0000313" key="3">
    <source>
        <dbReference type="Proteomes" id="UP000241890"/>
    </source>
</evidence>
<accession>A0A2R5H2D9</accession>
<name>A0A2R5H2D9_9STRA</name>
<dbReference type="AlphaFoldDB" id="A0A2R5H2D9"/>
<gene>
    <name evidence="2" type="ORF">FCC1311_114862</name>
</gene>
<dbReference type="Proteomes" id="UP000241890">
    <property type="component" value="Unassembled WGS sequence"/>
</dbReference>